<dbReference type="PROSITE" id="PS50097">
    <property type="entry name" value="BTB"/>
    <property type="match status" value="2"/>
</dbReference>
<dbReference type="Pfam" id="PF00651">
    <property type="entry name" value="BTB"/>
    <property type="match status" value="2"/>
</dbReference>
<dbReference type="OMA" id="EGARCIY"/>
<dbReference type="PANTHER" id="PTHR46231:SF1">
    <property type="entry name" value="ANKYRIN REPEAT AND BTB_POZ DOMAIN-CONTAINING PROTEIN 1"/>
    <property type="match status" value="1"/>
</dbReference>
<dbReference type="Pfam" id="PF12796">
    <property type="entry name" value="Ank_2"/>
    <property type="match status" value="1"/>
</dbReference>
<dbReference type="EMBL" id="LNIX01000020">
    <property type="protein sequence ID" value="OXA44078.1"/>
    <property type="molecule type" value="Genomic_DNA"/>
</dbReference>
<dbReference type="Gene3D" id="1.25.40.20">
    <property type="entry name" value="Ankyrin repeat-containing domain"/>
    <property type="match status" value="1"/>
</dbReference>
<comment type="caution">
    <text evidence="5">The sequence shown here is derived from an EMBL/GenBank/DDBJ whole genome shotgun (WGS) entry which is preliminary data.</text>
</comment>
<keyword evidence="2 3" id="KW-0040">ANK repeat</keyword>
<dbReference type="PROSITE" id="PS50297">
    <property type="entry name" value="ANK_REP_REGION"/>
    <property type="match status" value="1"/>
</dbReference>
<dbReference type="PANTHER" id="PTHR46231">
    <property type="entry name" value="ANKYRIN REPEAT AND BTB/POZ DOMAIN-CONTAINING PROTEIN 1"/>
    <property type="match status" value="1"/>
</dbReference>
<reference evidence="5 6" key="1">
    <citation type="submission" date="2015-12" db="EMBL/GenBank/DDBJ databases">
        <title>The genome of Folsomia candida.</title>
        <authorList>
            <person name="Faddeeva A."/>
            <person name="Derks M.F."/>
            <person name="Anvar Y."/>
            <person name="Smit S."/>
            <person name="Van Straalen N."/>
            <person name="Roelofs D."/>
        </authorList>
    </citation>
    <scope>NUCLEOTIDE SEQUENCE [LARGE SCALE GENOMIC DNA]</scope>
    <source>
        <strain evidence="5 6">VU population</strain>
        <tissue evidence="5">Whole body</tissue>
    </source>
</reference>
<dbReference type="GO" id="GO:0000151">
    <property type="term" value="C:ubiquitin ligase complex"/>
    <property type="evidence" value="ECO:0007669"/>
    <property type="project" value="TreeGrafter"/>
</dbReference>
<dbReference type="AlphaFoldDB" id="A0A226DGJ1"/>
<dbReference type="Gene3D" id="3.30.710.10">
    <property type="entry name" value="Potassium Channel Kv1.1, Chain A"/>
    <property type="match status" value="2"/>
</dbReference>
<keyword evidence="1" id="KW-0677">Repeat</keyword>
<dbReference type="SMART" id="SM00225">
    <property type="entry name" value="BTB"/>
    <property type="match status" value="2"/>
</dbReference>
<accession>A0A226DGJ1</accession>
<dbReference type="GO" id="GO:0005737">
    <property type="term" value="C:cytoplasm"/>
    <property type="evidence" value="ECO:0007669"/>
    <property type="project" value="TreeGrafter"/>
</dbReference>
<dbReference type="InterPro" id="IPR000210">
    <property type="entry name" value="BTB/POZ_dom"/>
</dbReference>
<dbReference type="InterPro" id="IPR036770">
    <property type="entry name" value="Ankyrin_rpt-contain_sf"/>
</dbReference>
<gene>
    <name evidence="5" type="ORF">Fcan01_21322</name>
</gene>
<evidence type="ECO:0000313" key="5">
    <source>
        <dbReference type="EMBL" id="OXA44078.1"/>
    </source>
</evidence>
<dbReference type="OrthoDB" id="684045at2759"/>
<dbReference type="CDD" id="cd18497">
    <property type="entry name" value="BACK_ABTB1_BPOZ"/>
    <property type="match status" value="1"/>
</dbReference>
<dbReference type="SUPFAM" id="SSF48403">
    <property type="entry name" value="Ankyrin repeat"/>
    <property type="match status" value="1"/>
</dbReference>
<dbReference type="PROSITE" id="PS50088">
    <property type="entry name" value="ANK_REPEAT"/>
    <property type="match status" value="1"/>
</dbReference>
<protein>
    <submittedName>
        <fullName evidence="5">Ankyrin repeat and BTB/POZ domain-containing protein 1</fullName>
    </submittedName>
</protein>
<feature type="domain" description="BTB" evidence="4">
    <location>
        <begin position="115"/>
        <end position="179"/>
    </location>
</feature>
<dbReference type="STRING" id="158441.A0A226DGJ1"/>
<proteinExistence type="predicted"/>
<organism evidence="5 6">
    <name type="scientific">Folsomia candida</name>
    <name type="common">Springtail</name>
    <dbReference type="NCBI Taxonomy" id="158441"/>
    <lineage>
        <taxon>Eukaryota</taxon>
        <taxon>Metazoa</taxon>
        <taxon>Ecdysozoa</taxon>
        <taxon>Arthropoda</taxon>
        <taxon>Hexapoda</taxon>
        <taxon>Collembola</taxon>
        <taxon>Entomobryomorpha</taxon>
        <taxon>Isotomoidea</taxon>
        <taxon>Isotomidae</taxon>
        <taxon>Proisotominae</taxon>
        <taxon>Folsomia</taxon>
    </lineage>
</organism>
<evidence type="ECO:0000256" key="2">
    <source>
        <dbReference type="ARBA" id="ARBA00023043"/>
    </source>
</evidence>
<keyword evidence="6" id="KW-1185">Reference proteome</keyword>
<evidence type="ECO:0000313" key="6">
    <source>
        <dbReference type="Proteomes" id="UP000198287"/>
    </source>
</evidence>
<dbReference type="InterPro" id="IPR011333">
    <property type="entry name" value="SKP1/BTB/POZ_sf"/>
</dbReference>
<dbReference type="SUPFAM" id="SSF54695">
    <property type="entry name" value="POZ domain"/>
    <property type="match status" value="2"/>
</dbReference>
<dbReference type="Proteomes" id="UP000198287">
    <property type="component" value="Unassembled WGS sequence"/>
</dbReference>
<name>A0A226DGJ1_FOLCA</name>
<evidence type="ECO:0000259" key="4">
    <source>
        <dbReference type="PROSITE" id="PS50097"/>
    </source>
</evidence>
<evidence type="ECO:0000256" key="3">
    <source>
        <dbReference type="PROSITE-ProRule" id="PRU00023"/>
    </source>
</evidence>
<feature type="domain" description="BTB" evidence="4">
    <location>
        <begin position="275"/>
        <end position="345"/>
    </location>
</feature>
<dbReference type="SMART" id="SM00248">
    <property type="entry name" value="ANK"/>
    <property type="match status" value="1"/>
</dbReference>
<evidence type="ECO:0000256" key="1">
    <source>
        <dbReference type="ARBA" id="ARBA00022737"/>
    </source>
</evidence>
<feature type="repeat" description="ANK" evidence="3">
    <location>
        <begin position="35"/>
        <end position="67"/>
    </location>
</feature>
<dbReference type="InterPro" id="IPR002110">
    <property type="entry name" value="Ankyrin_rpt"/>
</dbReference>
<sequence length="478" mass="55006">MPADNIFTSCRKGDLTRIKYLVEKKEVDLNVRDCWDSTPLYYACHCGHREVVEYLLAHGARCEANTFDGERCLYGALTNEIKRLLIDSKLVNAGNNKRDDFDEFCEKMLKAEEFSDISLFLGDQEFKLHRCILASRSEYFQSTLQGKWKNKEIRTNAIDPKVFSEFINFTYTGRMQVDRENFREICKLAEKCKVASLTELLEIAHAEAEFFEMSKKRVKISTLVVDSLETRSDLSFDFEITFSQGIPAQFASPFYYLRSCAGVMNDENETVDAIHDICLKVEDHLFYCHKVFICCRSEYFNALVRDHFSEIVQNRVPIVSLRNVKPTVLANVLHYIYTNNHVSPNEDEILDVLEASEMYLLPGLKKSCGTFLCNLMSLENVLELLKISRFHALPKLEDSCAEFIAENISLIVTDEEFHTLVLADAHEVSDRQETDTIAIIDDVRYHITSRVGTFSELEDAQTKLKIIDELLERLGLEA</sequence>
<dbReference type="InterPro" id="IPR044515">
    <property type="entry name" value="ABTB1"/>
</dbReference>